<comment type="pathway">
    <text evidence="3">Cofactor biosynthesis; coenzyme A biosynthesis; CoA from (R)-pantothenate: step 5/5.</text>
</comment>
<dbReference type="GO" id="GO:0005524">
    <property type="term" value="F:ATP binding"/>
    <property type="evidence" value="ECO:0007669"/>
    <property type="project" value="UniProtKB-UniRule"/>
</dbReference>
<dbReference type="KEGG" id="csil:CBE74_05640"/>
<comment type="subcellular location">
    <subcellularLocation>
        <location evidence="3">Cytoplasm</location>
    </subcellularLocation>
</comment>
<dbReference type="Proteomes" id="UP000195652">
    <property type="component" value="Chromosome"/>
</dbReference>
<dbReference type="CDD" id="cd02022">
    <property type="entry name" value="DPCK"/>
    <property type="match status" value="1"/>
</dbReference>
<comment type="function">
    <text evidence="3">Catalyzes the phosphorylation of the 3'-hydroxyl group of dephosphocoenzyme A to form coenzyme A.</text>
</comment>
<dbReference type="EMBL" id="CP021417">
    <property type="protein sequence ID" value="ARU46053.1"/>
    <property type="molecule type" value="Genomic_DNA"/>
</dbReference>
<name>A0A7Y4LGL4_9CORY</name>
<dbReference type="PROSITE" id="PS51219">
    <property type="entry name" value="DPCK"/>
    <property type="match status" value="1"/>
</dbReference>
<reference evidence="5 6" key="4">
    <citation type="journal article" date="2020" name="PLoS ONE">
        <title>Taxonomic classification of strain PO100/5 shows a broader geographic distribution and genetic markers of the recently described Corynebacterium silvaticum.</title>
        <authorList>
            <person name="Viana M.V.C."/>
            <person name="Profeta R."/>
            <person name="da Silva A.L."/>
            <person name="Hurtado R."/>
            <person name="Cerqueira J.C."/>
            <person name="Ribeiro B.F.S."/>
            <person name="Almeida M.O."/>
            <person name="Morais-Rodrigues F."/>
            <person name="Soares S.C."/>
            <person name="Oliveira M."/>
            <person name="Tavares L."/>
            <person name="Figueiredo H."/>
            <person name="Wattam A.R."/>
            <person name="Barh D."/>
            <person name="Ghosh P."/>
            <person name="Silva A."/>
            <person name="Azevedo V."/>
        </authorList>
    </citation>
    <scope>NUCLEOTIDE SEQUENCE [LARGE SCALE GENOMIC DNA]</scope>
    <source>
        <strain evidence="5 6">PO100/5</strain>
    </source>
</reference>
<dbReference type="UniPathway" id="UPA00241">
    <property type="reaction ID" value="UER00356"/>
</dbReference>
<dbReference type="OrthoDB" id="9812943at2"/>
<reference evidence="5 6" key="3">
    <citation type="journal article" date="2020" name="Int. J. Syst. Evol. Microbiol.">
        <title>Corynebacterium silvaticum sp. nov., a unique group of NTTB corynebacteria in wild boar and roe deer.</title>
        <authorList>
            <person name="Dangel A."/>
            <person name="Berger A."/>
            <person name="Rau J."/>
            <person name="Eisenberg T."/>
            <person name="Kampfer P."/>
            <person name="Margos G."/>
            <person name="Contzen M."/>
            <person name="Busse H.J."/>
            <person name="Konrad R."/>
            <person name="Peters M."/>
            <person name="Sting R."/>
            <person name="Sing A."/>
        </authorList>
    </citation>
    <scope>NUCLEOTIDE SEQUENCE [LARGE SCALE GENOMIC DNA]</scope>
    <source>
        <strain evidence="5 6">PO100/5</strain>
    </source>
</reference>
<dbReference type="NCBIfam" id="NF002879">
    <property type="entry name" value="PRK03333.1"/>
    <property type="match status" value="1"/>
</dbReference>
<dbReference type="InterPro" id="IPR001977">
    <property type="entry name" value="Depp_CoAkinase"/>
</dbReference>
<evidence type="ECO:0000313" key="6">
    <source>
        <dbReference type="Proteomes" id="UP000195652"/>
    </source>
</evidence>
<dbReference type="PANTHER" id="PTHR10695">
    <property type="entry name" value="DEPHOSPHO-COA KINASE-RELATED"/>
    <property type="match status" value="1"/>
</dbReference>
<dbReference type="EC" id="2.7.1.24" evidence="3 4"/>
<dbReference type="AlphaFoldDB" id="A0A7Y4LGL4"/>
<dbReference type="Gene3D" id="3.40.50.300">
    <property type="entry name" value="P-loop containing nucleotide triphosphate hydrolases"/>
    <property type="match status" value="1"/>
</dbReference>
<dbReference type="GeneID" id="75007741"/>
<keyword evidence="1 3" id="KW-0547">Nucleotide-binding</keyword>
<evidence type="ECO:0000256" key="1">
    <source>
        <dbReference type="ARBA" id="ARBA00022741"/>
    </source>
</evidence>
<keyword evidence="3" id="KW-0963">Cytoplasm</keyword>
<dbReference type="SUPFAM" id="SSF52540">
    <property type="entry name" value="P-loop containing nucleoside triphosphate hydrolases"/>
    <property type="match status" value="1"/>
</dbReference>
<dbReference type="GO" id="GO:0004140">
    <property type="term" value="F:dephospho-CoA kinase activity"/>
    <property type="evidence" value="ECO:0007669"/>
    <property type="project" value="UniProtKB-UniRule"/>
</dbReference>
<evidence type="ECO:0000256" key="4">
    <source>
        <dbReference type="NCBIfam" id="TIGR00152"/>
    </source>
</evidence>
<comment type="similarity">
    <text evidence="3">Belongs to the CoaE family.</text>
</comment>
<gene>
    <name evidence="3 5" type="primary">coaE</name>
    <name evidence="5" type="ORF">CBE74_05640</name>
</gene>
<reference evidence="5 6" key="2">
    <citation type="journal article" date="2020" name="Antonie Van Leeuwenhoek">
        <title>Phylogenomic characterisation of a novel corynebacterial species pathogenic to animals.</title>
        <authorList>
            <person name="Moller J."/>
            <person name="Musella L."/>
            <person name="Melnikov V."/>
            <person name="Geissdorfer W."/>
            <person name="Burkovski A."/>
            <person name="Sangal V."/>
        </authorList>
    </citation>
    <scope>NUCLEOTIDE SEQUENCE [LARGE SCALE GENOMIC DNA]</scope>
    <source>
        <strain evidence="5 6">PO100/5</strain>
    </source>
</reference>
<keyword evidence="3 5" id="KW-0808">Transferase</keyword>
<comment type="catalytic activity">
    <reaction evidence="3">
        <text>3'-dephospho-CoA + ATP = ADP + CoA + H(+)</text>
        <dbReference type="Rhea" id="RHEA:18245"/>
        <dbReference type="ChEBI" id="CHEBI:15378"/>
        <dbReference type="ChEBI" id="CHEBI:30616"/>
        <dbReference type="ChEBI" id="CHEBI:57287"/>
        <dbReference type="ChEBI" id="CHEBI:57328"/>
        <dbReference type="ChEBI" id="CHEBI:456216"/>
        <dbReference type="EC" id="2.7.1.24"/>
    </reaction>
</comment>
<accession>A0A7Y4LGL4</accession>
<dbReference type="RefSeq" id="WP_087453875.1">
    <property type="nucleotide sequence ID" value="NZ_CP021417.2"/>
</dbReference>
<feature type="binding site" evidence="3">
    <location>
        <begin position="11"/>
        <end position="16"/>
    </location>
    <ligand>
        <name>ATP</name>
        <dbReference type="ChEBI" id="CHEBI:30616"/>
    </ligand>
</feature>
<keyword evidence="6" id="KW-1185">Reference proteome</keyword>
<sequence length="204" mass="22385">MIIVGLTGGIGSGKSTVSKALACKGACIIDADQIAREAVEPGSSVLLDLAQAFGDDVVVDGVLDRSLLASRAFVDKEHTQLLNGITHPEIRRRIGERLVQAREEGNRVAVLDHPLLLEQGLAAEVDLVVVVDVPAEIRVQRLVAFRGLQEQDARNRIARQINDAVRLEKADIVIDNSRTLSELEPHIEELWEHLLQVARSRENM</sequence>
<dbReference type="GO" id="GO:0005737">
    <property type="term" value="C:cytoplasm"/>
    <property type="evidence" value="ECO:0007669"/>
    <property type="project" value="UniProtKB-SubCell"/>
</dbReference>
<dbReference type="InterPro" id="IPR027417">
    <property type="entry name" value="P-loop_NTPase"/>
</dbReference>
<proteinExistence type="inferred from homology"/>
<keyword evidence="2 3" id="KW-0067">ATP-binding</keyword>
<dbReference type="HAMAP" id="MF_00376">
    <property type="entry name" value="Dephospho_CoA_kinase"/>
    <property type="match status" value="1"/>
</dbReference>
<evidence type="ECO:0000256" key="2">
    <source>
        <dbReference type="ARBA" id="ARBA00022840"/>
    </source>
</evidence>
<evidence type="ECO:0000256" key="3">
    <source>
        <dbReference type="HAMAP-Rule" id="MF_00376"/>
    </source>
</evidence>
<dbReference type="Pfam" id="PF01121">
    <property type="entry name" value="CoaE"/>
    <property type="match status" value="1"/>
</dbReference>
<keyword evidence="3 5" id="KW-0418">Kinase</keyword>
<protein>
    <recommendedName>
        <fullName evidence="3 4">Dephospho-CoA kinase</fullName>
        <ecNumber evidence="3 4">2.7.1.24</ecNumber>
    </recommendedName>
    <alternativeName>
        <fullName evidence="3">Dephosphocoenzyme A kinase</fullName>
    </alternativeName>
</protein>
<dbReference type="GO" id="GO:0015937">
    <property type="term" value="P:coenzyme A biosynthetic process"/>
    <property type="evidence" value="ECO:0007669"/>
    <property type="project" value="UniProtKB-UniRule"/>
</dbReference>
<organism evidence="5 6">
    <name type="scientific">Corynebacterium silvaticum</name>
    <dbReference type="NCBI Taxonomy" id="2320431"/>
    <lineage>
        <taxon>Bacteria</taxon>
        <taxon>Bacillati</taxon>
        <taxon>Actinomycetota</taxon>
        <taxon>Actinomycetes</taxon>
        <taxon>Mycobacteriales</taxon>
        <taxon>Corynebacteriaceae</taxon>
        <taxon>Corynebacterium</taxon>
    </lineage>
</organism>
<evidence type="ECO:0000313" key="5">
    <source>
        <dbReference type="EMBL" id="ARU46053.1"/>
    </source>
</evidence>
<reference evidence="5 6" key="1">
    <citation type="journal article" date="2014" name="BMC Vet. Res.">
        <title>First report of Corynebacterium pseudotuberculosis from caseous lymphadenitis lesions in Black Alentejano pig (Sus scrofa domesticus).</title>
        <authorList>
            <person name="Oliveira M."/>
            <person name="Barroco C."/>
            <person name="Mottola C."/>
            <person name="Santos R."/>
            <person name="Lemsaddek A."/>
            <person name="Tavares L."/>
            <person name="Semedo-Lemsaddek T."/>
        </authorList>
    </citation>
    <scope>NUCLEOTIDE SEQUENCE [LARGE SCALE GENOMIC DNA]</scope>
    <source>
        <strain evidence="5 6">PO100/5</strain>
    </source>
</reference>
<keyword evidence="3" id="KW-0173">Coenzyme A biosynthesis</keyword>
<dbReference type="PANTHER" id="PTHR10695:SF46">
    <property type="entry name" value="BIFUNCTIONAL COENZYME A SYNTHASE-RELATED"/>
    <property type="match status" value="1"/>
</dbReference>
<dbReference type="NCBIfam" id="TIGR00152">
    <property type="entry name" value="dephospho-CoA kinase"/>
    <property type="match status" value="1"/>
</dbReference>